<dbReference type="EMBL" id="GIKN01007423">
    <property type="protein sequence ID" value="NIE49696.1"/>
    <property type="molecule type" value="Transcribed_RNA"/>
</dbReference>
<dbReference type="AlphaFoldDB" id="A0A6G5AHK9"/>
<feature type="transmembrane region" description="Helical" evidence="1">
    <location>
        <begin position="101"/>
        <end position="121"/>
    </location>
</feature>
<protein>
    <submittedName>
        <fullName evidence="2">Putative membrane protein</fullName>
    </submittedName>
</protein>
<organism evidence="2">
    <name type="scientific">Rhipicephalus microplus</name>
    <name type="common">Cattle tick</name>
    <name type="synonym">Boophilus microplus</name>
    <dbReference type="NCBI Taxonomy" id="6941"/>
    <lineage>
        <taxon>Eukaryota</taxon>
        <taxon>Metazoa</taxon>
        <taxon>Ecdysozoa</taxon>
        <taxon>Arthropoda</taxon>
        <taxon>Chelicerata</taxon>
        <taxon>Arachnida</taxon>
        <taxon>Acari</taxon>
        <taxon>Parasitiformes</taxon>
        <taxon>Ixodida</taxon>
        <taxon>Ixodoidea</taxon>
        <taxon>Ixodidae</taxon>
        <taxon>Rhipicephalinae</taxon>
        <taxon>Rhipicephalus</taxon>
        <taxon>Boophilus</taxon>
    </lineage>
</organism>
<keyword evidence="1" id="KW-1133">Transmembrane helix</keyword>
<evidence type="ECO:0000256" key="1">
    <source>
        <dbReference type="SAM" id="Phobius"/>
    </source>
</evidence>
<keyword evidence="1" id="KW-0472">Membrane</keyword>
<accession>A0A6G5AHK9</accession>
<evidence type="ECO:0000313" key="2">
    <source>
        <dbReference type="EMBL" id="NIE49696.1"/>
    </source>
</evidence>
<reference evidence="2" key="1">
    <citation type="submission" date="2020-03" db="EMBL/GenBank/DDBJ databases">
        <title>A transcriptome and proteome of the tick Rhipicephalus microplus shaped by the genetic composition of its hosts and developmental stage.</title>
        <authorList>
            <person name="Garcia G.R."/>
            <person name="Ribeiro J.M.C."/>
            <person name="Maruyama S.R."/>
            <person name="Gardinasse L.G."/>
            <person name="Nelson K."/>
            <person name="Ferreira B.R."/>
            <person name="Andrade T.G."/>
            <person name="Santos I.K.F.M."/>
        </authorList>
    </citation>
    <scope>NUCLEOTIDE SEQUENCE</scope>
    <source>
        <strain evidence="2">NSGR</strain>
        <tissue evidence="2">Salivary glands</tissue>
    </source>
</reference>
<proteinExistence type="predicted"/>
<keyword evidence="1" id="KW-0812">Transmembrane</keyword>
<name>A0A6G5AHK9_RHIMP</name>
<sequence length="126" mass="14603">MQYNRASRTHGSANAQTIVSWNAHKSHAHEMRKNCFVPTYICIYTSTCFFVSITSTYVMNSHVGTKPAQKSQQDPAWMAKNGCSDFFIITSCPLLLRMVTYLQYASLGELHIYFFCYFYHFKFLPL</sequence>
<feature type="transmembrane region" description="Helical" evidence="1">
    <location>
        <begin position="35"/>
        <end position="58"/>
    </location>
</feature>